<keyword evidence="2" id="KW-0548">Nucleotidyltransferase</keyword>
<evidence type="ECO:0000259" key="1">
    <source>
        <dbReference type="Pfam" id="PF04446"/>
    </source>
</evidence>
<proteinExistence type="predicted"/>
<dbReference type="Gene3D" id="3.30.70.3000">
    <property type="match status" value="1"/>
</dbReference>
<dbReference type="InterPro" id="IPR024956">
    <property type="entry name" value="tRNAHis_GuaTrfase_cat"/>
</dbReference>
<dbReference type="Pfam" id="PF04446">
    <property type="entry name" value="Thg1"/>
    <property type="match status" value="1"/>
</dbReference>
<comment type="caution">
    <text evidence="2">The sequence shown here is derived from an EMBL/GenBank/DDBJ whole genome shotgun (WGS) entry which is preliminary data.</text>
</comment>
<evidence type="ECO:0000313" key="3">
    <source>
        <dbReference type="Proteomes" id="UP001139031"/>
    </source>
</evidence>
<organism evidence="2 3">
    <name type="scientific">Nannocystis pusilla</name>
    <dbReference type="NCBI Taxonomy" id="889268"/>
    <lineage>
        <taxon>Bacteria</taxon>
        <taxon>Pseudomonadati</taxon>
        <taxon>Myxococcota</taxon>
        <taxon>Polyangia</taxon>
        <taxon>Nannocystales</taxon>
        <taxon>Nannocystaceae</taxon>
        <taxon>Nannocystis</taxon>
    </lineage>
</organism>
<keyword evidence="3" id="KW-1185">Reference proteome</keyword>
<evidence type="ECO:0000313" key="2">
    <source>
        <dbReference type="EMBL" id="MBZ5709566.1"/>
    </source>
</evidence>
<dbReference type="GO" id="GO:0016779">
    <property type="term" value="F:nucleotidyltransferase activity"/>
    <property type="evidence" value="ECO:0007669"/>
    <property type="project" value="UniProtKB-KW"/>
</dbReference>
<dbReference type="PANTHER" id="PTHR12729:SF1">
    <property type="entry name" value="TRNAHIS GUANYLYLTRANSFERASE CATALYTIC DOMAIN-CONTAINING PROTEIN"/>
    <property type="match status" value="1"/>
</dbReference>
<reference evidence="2" key="1">
    <citation type="submission" date="2021-08" db="EMBL/GenBank/DDBJ databases">
        <authorList>
            <person name="Stevens D.C."/>
        </authorList>
    </citation>
    <scope>NUCLEOTIDE SEQUENCE</scope>
    <source>
        <strain evidence="2">DSM 53165</strain>
    </source>
</reference>
<gene>
    <name evidence="2" type="ORF">K7C98_09865</name>
</gene>
<keyword evidence="2" id="KW-0808">Transferase</keyword>
<dbReference type="PANTHER" id="PTHR12729">
    <property type="entry name" value="TRNA(HIS) GUANYLYLTRANSFERASE-RELATED"/>
    <property type="match status" value="1"/>
</dbReference>
<accession>A0ABS7TMV8</accession>
<protein>
    <submittedName>
        <fullName evidence="2">tRNA(His) guanylyltransferase Thg1 family protein</fullName>
    </submittedName>
</protein>
<dbReference type="EMBL" id="JAIRAU010000008">
    <property type="protein sequence ID" value="MBZ5709566.1"/>
    <property type="molecule type" value="Genomic_DNA"/>
</dbReference>
<feature type="domain" description="tRNAHis guanylyltransferase catalytic" evidence="1">
    <location>
        <begin position="7"/>
        <end position="139"/>
    </location>
</feature>
<dbReference type="InterPro" id="IPR007537">
    <property type="entry name" value="tRNAHis_GuaTrfase_Thg1"/>
</dbReference>
<dbReference type="Proteomes" id="UP001139031">
    <property type="component" value="Unassembled WGS sequence"/>
</dbReference>
<dbReference type="RefSeq" id="WP_224191344.1">
    <property type="nucleotide sequence ID" value="NZ_JAIRAU010000008.1"/>
</dbReference>
<dbReference type="InterPro" id="IPR038469">
    <property type="entry name" value="tRNAHis_GuaTrfase_Thg1_sf"/>
</dbReference>
<sequence length="271" mass="31276">MQDDLGDRMKMYEMAEAGRKCMPLLPIVARIDGRSFSKFTSGLERPYDRRLSELMIDTVKFLVRETNAVCGYTQSDEITLAWYTPNFDSQIIFDGRISKLVSVLASLTTAHFNRRLPQFLPAEYAEKLPHFDARMWNLPSLEEAANAFLWRELDAIKNSISMAARAHYSHKQLDGKNGAEMQEMLLQKGVNWHEYPDFFKRGTYVQRRKTVRKFDAEELEKLPPMHEARKNPELMIERTDYVALPLPPLNRVKNRVAVLFEGAAPETAETA</sequence>
<name>A0ABS7TMV8_9BACT</name>